<evidence type="ECO:0000313" key="2">
    <source>
        <dbReference type="EMBL" id="KXH45657.1"/>
    </source>
</evidence>
<keyword evidence="1" id="KW-0732">Signal</keyword>
<dbReference type="AlphaFoldDB" id="A0A135TC32"/>
<feature type="chain" id="PRO_5007803566" evidence="1">
    <location>
        <begin position="18"/>
        <end position="66"/>
    </location>
</feature>
<accession>A0A135TC32</accession>
<dbReference type="EMBL" id="JFBX01000212">
    <property type="protein sequence ID" value="KXH45657.1"/>
    <property type="molecule type" value="Genomic_DNA"/>
</dbReference>
<evidence type="ECO:0000256" key="1">
    <source>
        <dbReference type="SAM" id="SignalP"/>
    </source>
</evidence>
<organism evidence="2 3">
    <name type="scientific">Colletotrichum simmondsii</name>
    <dbReference type="NCBI Taxonomy" id="703756"/>
    <lineage>
        <taxon>Eukaryota</taxon>
        <taxon>Fungi</taxon>
        <taxon>Dikarya</taxon>
        <taxon>Ascomycota</taxon>
        <taxon>Pezizomycotina</taxon>
        <taxon>Sordariomycetes</taxon>
        <taxon>Hypocreomycetidae</taxon>
        <taxon>Glomerellales</taxon>
        <taxon>Glomerellaceae</taxon>
        <taxon>Colletotrichum</taxon>
        <taxon>Colletotrichum acutatum species complex</taxon>
    </lineage>
</organism>
<sequence length="66" mass="6930">MKFSATIVSLFAALAMAAPAVETAEALEARAEAVVNELVSRQIWSCTCSNHKNVCCGATSCYTGKC</sequence>
<gene>
    <name evidence="2" type="ORF">CSIM01_09726</name>
</gene>
<evidence type="ECO:0000313" key="3">
    <source>
        <dbReference type="Proteomes" id="UP000070328"/>
    </source>
</evidence>
<name>A0A135TC32_9PEZI</name>
<comment type="caution">
    <text evidence="2">The sequence shown here is derived from an EMBL/GenBank/DDBJ whole genome shotgun (WGS) entry which is preliminary data.</text>
</comment>
<dbReference type="Proteomes" id="UP000070328">
    <property type="component" value="Unassembled WGS sequence"/>
</dbReference>
<proteinExistence type="predicted"/>
<protein>
    <submittedName>
        <fullName evidence="2">Uncharacterized protein</fullName>
    </submittedName>
</protein>
<feature type="signal peptide" evidence="1">
    <location>
        <begin position="1"/>
        <end position="17"/>
    </location>
</feature>
<reference evidence="2 3" key="1">
    <citation type="submission" date="2014-02" db="EMBL/GenBank/DDBJ databases">
        <title>The genome sequence of Colletotrichum simmondsii CBS122122.</title>
        <authorList>
            <person name="Baroncelli R."/>
            <person name="Thon M.R."/>
        </authorList>
    </citation>
    <scope>NUCLEOTIDE SEQUENCE [LARGE SCALE GENOMIC DNA]</scope>
    <source>
        <strain evidence="2 3">CBS122122</strain>
    </source>
</reference>
<keyword evidence="3" id="KW-1185">Reference proteome</keyword>